<dbReference type="PANTHER" id="PTHR11476:SF7">
    <property type="entry name" value="HISTIDINE--TRNA LIGASE"/>
    <property type="match status" value="1"/>
</dbReference>
<evidence type="ECO:0000256" key="1">
    <source>
        <dbReference type="ARBA" id="ARBA00008226"/>
    </source>
</evidence>
<dbReference type="FunFam" id="3.30.930.10:FF:000061">
    <property type="entry name" value="Histidine--tRNA ligase, cytoplasmic"/>
    <property type="match status" value="1"/>
</dbReference>
<dbReference type="Gene3D" id="1.10.287.10">
    <property type="entry name" value="S15/NS1, RNA-binding"/>
    <property type="match status" value="1"/>
</dbReference>
<dbReference type="InterPro" id="IPR004516">
    <property type="entry name" value="HisRS/HisZ"/>
</dbReference>
<dbReference type="CDD" id="cd00859">
    <property type="entry name" value="HisRS_anticodon"/>
    <property type="match status" value="1"/>
</dbReference>
<dbReference type="GO" id="GO:0004821">
    <property type="term" value="F:histidine-tRNA ligase activity"/>
    <property type="evidence" value="ECO:0007669"/>
    <property type="project" value="UniProtKB-EC"/>
</dbReference>
<keyword evidence="7" id="KW-0030">Aminoacyl-tRNA synthetase</keyword>
<dbReference type="GO" id="GO:0005829">
    <property type="term" value="C:cytosol"/>
    <property type="evidence" value="ECO:0007669"/>
    <property type="project" value="TreeGrafter"/>
</dbReference>
<feature type="binding site" evidence="9">
    <location>
        <position position="169"/>
    </location>
    <ligand>
        <name>L-histidine</name>
        <dbReference type="ChEBI" id="CHEBI:57595"/>
    </ligand>
</feature>
<dbReference type="AlphaFoldDB" id="A0A0K0FHK6"/>
<dbReference type="Gene3D" id="3.40.50.800">
    <property type="entry name" value="Anticodon-binding domain"/>
    <property type="match status" value="1"/>
</dbReference>
<dbReference type="Proteomes" id="UP000035680">
    <property type="component" value="Unassembled WGS sequence"/>
</dbReference>
<evidence type="ECO:0000256" key="8">
    <source>
        <dbReference type="ARBA" id="ARBA00047639"/>
    </source>
</evidence>
<feature type="binding site" evidence="9">
    <location>
        <position position="344"/>
    </location>
    <ligand>
        <name>L-histidine</name>
        <dbReference type="ChEBI" id="CHEBI:57595"/>
    </ligand>
</feature>
<dbReference type="GO" id="GO:0002119">
    <property type="term" value="P:nematode larval development"/>
    <property type="evidence" value="ECO:0007669"/>
    <property type="project" value="TreeGrafter"/>
</dbReference>
<keyword evidence="4" id="KW-0547">Nucleotide-binding</keyword>
<dbReference type="SUPFAM" id="SSF47060">
    <property type="entry name" value="S15/NS1 RNA-binding domain"/>
    <property type="match status" value="1"/>
</dbReference>
<evidence type="ECO:0000256" key="5">
    <source>
        <dbReference type="ARBA" id="ARBA00022840"/>
    </source>
</evidence>
<dbReference type="Pfam" id="PF13393">
    <property type="entry name" value="tRNA-synt_His"/>
    <property type="match status" value="1"/>
</dbReference>
<dbReference type="GO" id="GO:0005524">
    <property type="term" value="F:ATP binding"/>
    <property type="evidence" value="ECO:0007669"/>
    <property type="project" value="UniProtKB-KW"/>
</dbReference>
<organism evidence="11 12">
    <name type="scientific">Strongyloides venezuelensis</name>
    <name type="common">Threadworm</name>
    <dbReference type="NCBI Taxonomy" id="75913"/>
    <lineage>
        <taxon>Eukaryota</taxon>
        <taxon>Metazoa</taxon>
        <taxon>Ecdysozoa</taxon>
        <taxon>Nematoda</taxon>
        <taxon>Chromadorea</taxon>
        <taxon>Rhabditida</taxon>
        <taxon>Tylenchina</taxon>
        <taxon>Panagrolaimomorpha</taxon>
        <taxon>Strongyloidoidea</taxon>
        <taxon>Strongyloididae</taxon>
        <taxon>Strongyloides</taxon>
    </lineage>
</organism>
<dbReference type="InterPro" id="IPR036621">
    <property type="entry name" value="Anticodon-bd_dom_sf"/>
</dbReference>
<dbReference type="InterPro" id="IPR006195">
    <property type="entry name" value="aa-tRNA-synth_II"/>
</dbReference>
<keyword evidence="3" id="KW-0436">Ligase</keyword>
<dbReference type="GO" id="GO:0032543">
    <property type="term" value="P:mitochondrial translation"/>
    <property type="evidence" value="ECO:0007669"/>
    <property type="project" value="TreeGrafter"/>
</dbReference>
<evidence type="ECO:0000313" key="11">
    <source>
        <dbReference type="Proteomes" id="UP000035680"/>
    </source>
</evidence>
<dbReference type="GO" id="GO:0003723">
    <property type="term" value="F:RNA binding"/>
    <property type="evidence" value="ECO:0007669"/>
    <property type="project" value="TreeGrafter"/>
</dbReference>
<name>A0A0K0FHK6_STRVS</name>
<dbReference type="Pfam" id="PF03129">
    <property type="entry name" value="HGTP_anticodon"/>
    <property type="match status" value="1"/>
</dbReference>
<protein>
    <recommendedName>
        <fullName evidence="2">histidine--tRNA ligase</fullName>
        <ecNumber evidence="2">6.1.1.21</ecNumber>
    </recommendedName>
</protein>
<reference evidence="12" key="2">
    <citation type="submission" date="2015-08" db="UniProtKB">
        <authorList>
            <consortium name="WormBaseParasite"/>
        </authorList>
    </citation>
    <scope>IDENTIFICATION</scope>
</reference>
<dbReference type="FunFam" id="3.40.50.800:FF:000008">
    <property type="entry name" value="histidine--tRNA ligase, cytoplasmic isoform X1"/>
    <property type="match status" value="1"/>
</dbReference>
<dbReference type="SUPFAM" id="SSF55681">
    <property type="entry name" value="Class II aaRS and biotin synthetases"/>
    <property type="match status" value="1"/>
</dbReference>
<evidence type="ECO:0000256" key="9">
    <source>
        <dbReference type="PIRSR" id="PIRSR001549-1"/>
    </source>
</evidence>
<proteinExistence type="inferred from homology"/>
<dbReference type="EC" id="6.1.1.21" evidence="2"/>
<keyword evidence="5" id="KW-0067">ATP-binding</keyword>
<dbReference type="PIRSF" id="PIRSF001549">
    <property type="entry name" value="His-tRNA_synth"/>
    <property type="match status" value="1"/>
</dbReference>
<dbReference type="PROSITE" id="PS50862">
    <property type="entry name" value="AA_TRNA_LIGASE_II"/>
    <property type="match status" value="1"/>
</dbReference>
<dbReference type="STRING" id="75913.A0A0K0FHK6"/>
<sequence length="536" mass="61492">MSNNTELNLKDCEIIENEIKMLGDEIRALKAEKADPNIVKEKVAKMLEKKALIGDAGKSKEMSKFTLKTPKGTRDYNPQAMSIREKVLNLVTNVFKVHGAETIDTPVFELKEILMGKYGDEGGKLVFDLANQGGELCSLRYDLTVPFARYLAQNKQTNIKRYQIAKVYRRDQPYMTKGRYREFYQCDFDIAGQYDSMVPESECIKIIDDVLKKLDIGTYEIRINHRLFLEGIFEICGAPANEFKNVCSSIDKLDKQPWEEVKEELVKVKFIDEKVVNKLEKYVRLREQNPSFDRIQLLEWFEKDEIASKNAKITTAIEEMKLMFEYSECFGVSSSAVFEPSLARGLDYYTGLIYEAIIIECPFFIKPEECDEEEKNARIGSVAAGGRYDKLVGMFLQGTGNDKKAKNDVPCIGVSFGIERLFTLVEMKYKTCGIPMRTNETEVFVATAQKGLLKERMKICKDLWESDIKAEMIYKKNPKLLTQLQYCEEKSIPYAIIIGQREIEEGVVKVRHVINRQENDVKLGDLTGKLKELLNC</sequence>
<evidence type="ECO:0000256" key="3">
    <source>
        <dbReference type="ARBA" id="ARBA00022598"/>
    </source>
</evidence>
<accession>A0A0K0FHK6</accession>
<feature type="binding site" evidence="9">
    <location>
        <position position="185"/>
    </location>
    <ligand>
        <name>L-histidine</name>
        <dbReference type="ChEBI" id="CHEBI:57595"/>
    </ligand>
</feature>
<dbReference type="InterPro" id="IPR009068">
    <property type="entry name" value="uS15_NS1_RNA-bd_sf"/>
</dbReference>
<evidence type="ECO:0000256" key="2">
    <source>
        <dbReference type="ARBA" id="ARBA00012815"/>
    </source>
</evidence>
<feature type="binding site" evidence="9">
    <location>
        <begin position="348"/>
        <end position="349"/>
    </location>
    <ligand>
        <name>L-histidine</name>
        <dbReference type="ChEBI" id="CHEBI:57595"/>
    </ligand>
</feature>
<feature type="domain" description="Aminoacyl-transfer RNA synthetases class-II family profile" evidence="10">
    <location>
        <begin position="72"/>
        <end position="435"/>
    </location>
</feature>
<dbReference type="PANTHER" id="PTHR11476">
    <property type="entry name" value="HISTIDYL-TRNA SYNTHETASE"/>
    <property type="match status" value="1"/>
</dbReference>
<dbReference type="GO" id="GO:0006427">
    <property type="term" value="P:histidyl-tRNA aminoacylation"/>
    <property type="evidence" value="ECO:0007669"/>
    <property type="project" value="TreeGrafter"/>
</dbReference>
<dbReference type="SUPFAM" id="SSF52954">
    <property type="entry name" value="Class II aaRS ABD-related"/>
    <property type="match status" value="1"/>
</dbReference>
<dbReference type="InterPro" id="IPR004154">
    <property type="entry name" value="Anticodon-bd"/>
</dbReference>
<keyword evidence="6" id="KW-0648">Protein biosynthesis</keyword>
<feature type="binding site" evidence="9">
    <location>
        <begin position="142"/>
        <end position="144"/>
    </location>
    <ligand>
        <name>L-histidine</name>
        <dbReference type="ChEBI" id="CHEBI:57595"/>
    </ligand>
</feature>
<dbReference type="CDD" id="cd00773">
    <property type="entry name" value="HisRS-like_core"/>
    <property type="match status" value="1"/>
</dbReference>
<dbReference type="Gene3D" id="3.30.930.10">
    <property type="entry name" value="Bira Bifunctional Protein, Domain 2"/>
    <property type="match status" value="1"/>
</dbReference>
<keyword evidence="11" id="KW-1185">Reference proteome</keyword>
<comment type="similarity">
    <text evidence="1">Belongs to the class-II aminoacyl-tRNA synthetase family.</text>
</comment>
<evidence type="ECO:0000256" key="6">
    <source>
        <dbReference type="ARBA" id="ARBA00022917"/>
    </source>
</evidence>
<evidence type="ECO:0000256" key="4">
    <source>
        <dbReference type="ARBA" id="ARBA00022741"/>
    </source>
</evidence>
<dbReference type="InterPro" id="IPR045864">
    <property type="entry name" value="aa-tRNA-synth_II/BPL/LPL"/>
</dbReference>
<dbReference type="WBParaSite" id="SVE_0837100.1">
    <property type="protein sequence ID" value="SVE_0837100.1"/>
    <property type="gene ID" value="SVE_0837100"/>
</dbReference>
<evidence type="ECO:0000313" key="12">
    <source>
        <dbReference type="WBParaSite" id="SVE_0837100.1"/>
    </source>
</evidence>
<evidence type="ECO:0000256" key="7">
    <source>
        <dbReference type="ARBA" id="ARBA00023146"/>
    </source>
</evidence>
<dbReference type="InterPro" id="IPR033656">
    <property type="entry name" value="HisRS_anticodon"/>
</dbReference>
<comment type="catalytic activity">
    <reaction evidence="8">
        <text>tRNA(His) + L-histidine + ATP = L-histidyl-tRNA(His) + AMP + diphosphate + H(+)</text>
        <dbReference type="Rhea" id="RHEA:17313"/>
        <dbReference type="Rhea" id="RHEA-COMP:9665"/>
        <dbReference type="Rhea" id="RHEA-COMP:9689"/>
        <dbReference type="ChEBI" id="CHEBI:15378"/>
        <dbReference type="ChEBI" id="CHEBI:30616"/>
        <dbReference type="ChEBI" id="CHEBI:33019"/>
        <dbReference type="ChEBI" id="CHEBI:57595"/>
        <dbReference type="ChEBI" id="CHEBI:78442"/>
        <dbReference type="ChEBI" id="CHEBI:78527"/>
        <dbReference type="ChEBI" id="CHEBI:456215"/>
        <dbReference type="EC" id="6.1.1.21"/>
    </reaction>
</comment>
<evidence type="ECO:0000259" key="10">
    <source>
        <dbReference type="PROSITE" id="PS50862"/>
    </source>
</evidence>
<dbReference type="GO" id="GO:0005739">
    <property type="term" value="C:mitochondrion"/>
    <property type="evidence" value="ECO:0007669"/>
    <property type="project" value="TreeGrafter"/>
</dbReference>
<dbReference type="InterPro" id="IPR041715">
    <property type="entry name" value="HisRS-like_core"/>
</dbReference>
<feature type="binding site" evidence="9">
    <location>
        <position position="189"/>
    </location>
    <ligand>
        <name>L-histidine</name>
        <dbReference type="ChEBI" id="CHEBI:57595"/>
    </ligand>
</feature>
<reference evidence="11" key="1">
    <citation type="submission" date="2014-07" db="EMBL/GenBank/DDBJ databases">
        <authorList>
            <person name="Martin A.A"/>
            <person name="De Silva N."/>
        </authorList>
    </citation>
    <scope>NUCLEOTIDE SEQUENCE</scope>
</reference>